<comment type="caution">
    <text evidence="4">The sequence shown here is derived from an EMBL/GenBank/DDBJ whole genome shotgun (WGS) entry which is preliminary data.</text>
</comment>
<dbReference type="Gene3D" id="3.80.10.10">
    <property type="entry name" value="Ribonuclease Inhibitor"/>
    <property type="match status" value="1"/>
</dbReference>
<name>A0A545U006_9GAMM</name>
<feature type="signal peptide" evidence="3">
    <location>
        <begin position="1"/>
        <end position="26"/>
    </location>
</feature>
<evidence type="ECO:0000256" key="2">
    <source>
        <dbReference type="ARBA" id="ARBA00022737"/>
    </source>
</evidence>
<sequence>MFKFLFNRAIYISVLANLILSSQTNATPVLAGVADTKFRQCIEKLMAKHQWQTAAQVESIKCHNQEITSAEGIQQFENIKSLSLYKNTIKTIDIKNLKNLETLNLAGNRLNRLILSQLPKLQKVYIFKNQLTKLNFNNLPQLTQLKANDNQLDSVNLASTPLLTKLYLFNNQLEYLEIKNLPELRYLDVRQNPMPDEFYDFLDDQSDLTARHDGNMEDWD</sequence>
<dbReference type="PANTHER" id="PTHR46652">
    <property type="entry name" value="LEUCINE-RICH REPEAT AND IQ DOMAIN-CONTAINING PROTEIN 1-RELATED"/>
    <property type="match status" value="1"/>
</dbReference>
<feature type="chain" id="PRO_5021836332" evidence="3">
    <location>
        <begin position="27"/>
        <end position="220"/>
    </location>
</feature>
<accession>A0A545U006</accession>
<reference evidence="4 5" key="1">
    <citation type="submission" date="2019-07" db="EMBL/GenBank/DDBJ databases">
        <title>Draft genome for Aliikangiella sp. M105.</title>
        <authorList>
            <person name="Wang G."/>
        </authorList>
    </citation>
    <scope>NUCLEOTIDE SEQUENCE [LARGE SCALE GENOMIC DNA]</scope>
    <source>
        <strain evidence="4 5">M105</strain>
    </source>
</reference>
<dbReference type="PANTHER" id="PTHR46652:SF3">
    <property type="entry name" value="LEUCINE-RICH REPEAT-CONTAINING PROTEIN 9"/>
    <property type="match status" value="1"/>
</dbReference>
<dbReference type="InterPro" id="IPR032675">
    <property type="entry name" value="LRR_dom_sf"/>
</dbReference>
<dbReference type="Pfam" id="PF00560">
    <property type="entry name" value="LRR_1"/>
    <property type="match status" value="1"/>
</dbReference>
<dbReference type="Proteomes" id="UP000315439">
    <property type="component" value="Unassembled WGS sequence"/>
</dbReference>
<keyword evidence="2" id="KW-0677">Repeat</keyword>
<dbReference type="EMBL" id="VIKS01000015">
    <property type="protein sequence ID" value="TQV82796.1"/>
    <property type="molecule type" value="Genomic_DNA"/>
</dbReference>
<keyword evidence="5" id="KW-1185">Reference proteome</keyword>
<dbReference type="InterPro" id="IPR050836">
    <property type="entry name" value="SDS22/Internalin_LRR"/>
</dbReference>
<keyword evidence="1" id="KW-0433">Leucine-rich repeat</keyword>
<keyword evidence="3" id="KW-0732">Signal</keyword>
<proteinExistence type="predicted"/>
<evidence type="ECO:0000256" key="1">
    <source>
        <dbReference type="ARBA" id="ARBA00022614"/>
    </source>
</evidence>
<dbReference type="InterPro" id="IPR001611">
    <property type="entry name" value="Leu-rich_rpt"/>
</dbReference>
<gene>
    <name evidence="4" type="ORF">FLL46_23790</name>
</gene>
<dbReference type="OrthoDB" id="5702881at2"/>
<dbReference type="SUPFAM" id="SSF52058">
    <property type="entry name" value="L domain-like"/>
    <property type="match status" value="1"/>
</dbReference>
<dbReference type="RefSeq" id="WP_142934429.1">
    <property type="nucleotide sequence ID" value="NZ_ML660171.1"/>
</dbReference>
<protein>
    <submittedName>
        <fullName evidence="4">Leucine-rich repeat domain-containing protein</fullName>
    </submittedName>
</protein>
<organism evidence="4 5">
    <name type="scientific">Aliikangiella coralliicola</name>
    <dbReference type="NCBI Taxonomy" id="2592383"/>
    <lineage>
        <taxon>Bacteria</taxon>
        <taxon>Pseudomonadati</taxon>
        <taxon>Pseudomonadota</taxon>
        <taxon>Gammaproteobacteria</taxon>
        <taxon>Oceanospirillales</taxon>
        <taxon>Pleioneaceae</taxon>
        <taxon>Aliikangiella</taxon>
    </lineage>
</organism>
<dbReference type="AlphaFoldDB" id="A0A545U006"/>
<dbReference type="PROSITE" id="PS51450">
    <property type="entry name" value="LRR"/>
    <property type="match status" value="1"/>
</dbReference>
<evidence type="ECO:0000313" key="5">
    <source>
        <dbReference type="Proteomes" id="UP000315439"/>
    </source>
</evidence>
<evidence type="ECO:0000256" key="3">
    <source>
        <dbReference type="SAM" id="SignalP"/>
    </source>
</evidence>
<evidence type="ECO:0000313" key="4">
    <source>
        <dbReference type="EMBL" id="TQV82796.1"/>
    </source>
</evidence>